<dbReference type="PROSITE" id="PS51012">
    <property type="entry name" value="ABC_TM2"/>
    <property type="match status" value="1"/>
</dbReference>
<evidence type="ECO:0000259" key="9">
    <source>
        <dbReference type="PROSITE" id="PS51012"/>
    </source>
</evidence>
<sequence length="473" mass="51667">MSAWIITAKDLRLLVRDRRTIAVLLALPLAFIVIIGLTTGKFMRWTNTSHQLKIAVVDQIDYASIGSSEFMTEPLIADEEGFEGDSEFQAAPEPALPEEDRAYHRRLARNLMVKIINRMQEQQGVRVLSVNNWRKELAGLKGTTYVEGDLEAATDMAASGDVDATVVFCPEFYEKVFRLSPGVFLRPSDDAGLSNWPEAVGVDLLGGAGGPDSSVKAFVVLSLFNELPRVVACNTGGIVGRSASEECDELQAETNGESIRLLPPQDLTGPFDTEDGVYNDIVPSYTVMFVFFLVNIMARSFLHERELGTLRRLRVAPIRPVSLLFGKTVPFFIISLCQTSLLFLVGRVLFGMSWGAEPWLLVPVIVSTSMAATALGLMVATLIKTDAQVSAYATSAVIILAGISGCFMPRKWLPDLMQQISLGTPHAWALIAYDGILNDPTPDMALIGRCCGVLVSFAVVFFALGAMRFESVE</sequence>
<dbReference type="KEGG" id="svp:Pan189_35150"/>
<dbReference type="Pfam" id="PF12698">
    <property type="entry name" value="ABC2_membrane_3"/>
    <property type="match status" value="1"/>
</dbReference>
<feature type="transmembrane region" description="Helical" evidence="8">
    <location>
        <begin position="446"/>
        <end position="467"/>
    </location>
</feature>
<dbReference type="AlphaFoldDB" id="A0A517R5K3"/>
<evidence type="ECO:0000256" key="3">
    <source>
        <dbReference type="ARBA" id="ARBA00022448"/>
    </source>
</evidence>
<feature type="transmembrane region" description="Helical" evidence="8">
    <location>
        <begin position="358"/>
        <end position="382"/>
    </location>
</feature>
<dbReference type="GO" id="GO:0005886">
    <property type="term" value="C:plasma membrane"/>
    <property type="evidence" value="ECO:0007669"/>
    <property type="project" value="UniProtKB-SubCell"/>
</dbReference>
<evidence type="ECO:0000313" key="11">
    <source>
        <dbReference type="Proteomes" id="UP000317318"/>
    </source>
</evidence>
<protein>
    <submittedName>
        <fullName evidence="10">ABC-2 family transporter protein</fullName>
    </submittedName>
</protein>
<organism evidence="10 11">
    <name type="scientific">Stratiformator vulcanicus</name>
    <dbReference type="NCBI Taxonomy" id="2527980"/>
    <lineage>
        <taxon>Bacteria</taxon>
        <taxon>Pseudomonadati</taxon>
        <taxon>Planctomycetota</taxon>
        <taxon>Planctomycetia</taxon>
        <taxon>Planctomycetales</taxon>
        <taxon>Planctomycetaceae</taxon>
        <taxon>Stratiformator</taxon>
    </lineage>
</organism>
<comment type="subcellular location">
    <subcellularLocation>
        <location evidence="1">Cell membrane</location>
        <topology evidence="1">Multi-pass membrane protein</topology>
    </subcellularLocation>
</comment>
<comment type="similarity">
    <text evidence="2">Belongs to the ABC-2 integral membrane protein family.</text>
</comment>
<dbReference type="GO" id="GO:0140359">
    <property type="term" value="F:ABC-type transporter activity"/>
    <property type="evidence" value="ECO:0007669"/>
    <property type="project" value="InterPro"/>
</dbReference>
<keyword evidence="7 8" id="KW-0472">Membrane</keyword>
<dbReference type="RefSeq" id="WP_310820681.1">
    <property type="nucleotide sequence ID" value="NZ_CP036268.1"/>
</dbReference>
<accession>A0A517R5K3</accession>
<evidence type="ECO:0000256" key="1">
    <source>
        <dbReference type="ARBA" id="ARBA00004651"/>
    </source>
</evidence>
<evidence type="ECO:0000256" key="2">
    <source>
        <dbReference type="ARBA" id="ARBA00007783"/>
    </source>
</evidence>
<evidence type="ECO:0000256" key="4">
    <source>
        <dbReference type="ARBA" id="ARBA00022475"/>
    </source>
</evidence>
<feature type="transmembrane region" description="Helical" evidence="8">
    <location>
        <begin position="323"/>
        <end position="346"/>
    </location>
</feature>
<keyword evidence="5 8" id="KW-0812">Transmembrane</keyword>
<feature type="transmembrane region" description="Helical" evidence="8">
    <location>
        <begin position="21"/>
        <end position="43"/>
    </location>
</feature>
<evidence type="ECO:0000313" key="10">
    <source>
        <dbReference type="EMBL" id="QDT39113.1"/>
    </source>
</evidence>
<keyword evidence="3" id="KW-0813">Transport</keyword>
<evidence type="ECO:0000256" key="7">
    <source>
        <dbReference type="ARBA" id="ARBA00023136"/>
    </source>
</evidence>
<keyword evidence="11" id="KW-1185">Reference proteome</keyword>
<evidence type="ECO:0000256" key="8">
    <source>
        <dbReference type="SAM" id="Phobius"/>
    </source>
</evidence>
<dbReference type="Proteomes" id="UP000317318">
    <property type="component" value="Chromosome"/>
</dbReference>
<proteinExistence type="inferred from homology"/>
<feature type="domain" description="ABC transmembrane type-2" evidence="9">
    <location>
        <begin position="247"/>
        <end position="472"/>
    </location>
</feature>
<keyword evidence="4" id="KW-1003">Cell membrane</keyword>
<dbReference type="PANTHER" id="PTHR30294:SF38">
    <property type="entry name" value="TRANSPORT PERMEASE PROTEIN"/>
    <property type="match status" value="1"/>
</dbReference>
<feature type="transmembrane region" description="Helical" evidence="8">
    <location>
        <begin position="282"/>
        <end position="302"/>
    </location>
</feature>
<dbReference type="InterPro" id="IPR013525">
    <property type="entry name" value="ABC2_TM"/>
</dbReference>
<gene>
    <name evidence="10" type="ORF">Pan189_35150</name>
</gene>
<evidence type="ECO:0000256" key="5">
    <source>
        <dbReference type="ARBA" id="ARBA00022692"/>
    </source>
</evidence>
<name>A0A517R5K3_9PLAN</name>
<dbReference type="InterPro" id="IPR051449">
    <property type="entry name" value="ABC-2_transporter_component"/>
</dbReference>
<keyword evidence="6 8" id="KW-1133">Transmembrane helix</keyword>
<dbReference type="PANTHER" id="PTHR30294">
    <property type="entry name" value="MEMBRANE COMPONENT OF ABC TRANSPORTER YHHJ-RELATED"/>
    <property type="match status" value="1"/>
</dbReference>
<dbReference type="InterPro" id="IPR047817">
    <property type="entry name" value="ABC2_TM_bact-type"/>
</dbReference>
<dbReference type="EMBL" id="CP036268">
    <property type="protein sequence ID" value="QDT39113.1"/>
    <property type="molecule type" value="Genomic_DNA"/>
</dbReference>
<feature type="transmembrane region" description="Helical" evidence="8">
    <location>
        <begin position="389"/>
        <end position="410"/>
    </location>
</feature>
<evidence type="ECO:0000256" key="6">
    <source>
        <dbReference type="ARBA" id="ARBA00022989"/>
    </source>
</evidence>
<reference evidence="10 11" key="1">
    <citation type="submission" date="2019-02" db="EMBL/GenBank/DDBJ databases">
        <title>Deep-cultivation of Planctomycetes and their phenomic and genomic characterization uncovers novel biology.</title>
        <authorList>
            <person name="Wiegand S."/>
            <person name="Jogler M."/>
            <person name="Boedeker C."/>
            <person name="Pinto D."/>
            <person name="Vollmers J."/>
            <person name="Rivas-Marin E."/>
            <person name="Kohn T."/>
            <person name="Peeters S.H."/>
            <person name="Heuer A."/>
            <person name="Rast P."/>
            <person name="Oberbeckmann S."/>
            <person name="Bunk B."/>
            <person name="Jeske O."/>
            <person name="Meyerdierks A."/>
            <person name="Storesund J.E."/>
            <person name="Kallscheuer N."/>
            <person name="Luecker S."/>
            <person name="Lage O.M."/>
            <person name="Pohl T."/>
            <person name="Merkel B.J."/>
            <person name="Hornburger P."/>
            <person name="Mueller R.-W."/>
            <person name="Bruemmer F."/>
            <person name="Labrenz M."/>
            <person name="Spormann A.M."/>
            <person name="Op den Camp H."/>
            <person name="Overmann J."/>
            <person name="Amann R."/>
            <person name="Jetten M.S.M."/>
            <person name="Mascher T."/>
            <person name="Medema M.H."/>
            <person name="Devos D.P."/>
            <person name="Kaster A.-K."/>
            <person name="Ovreas L."/>
            <person name="Rohde M."/>
            <person name="Galperin M.Y."/>
            <person name="Jogler C."/>
        </authorList>
    </citation>
    <scope>NUCLEOTIDE SEQUENCE [LARGE SCALE GENOMIC DNA]</scope>
    <source>
        <strain evidence="10 11">Pan189</strain>
    </source>
</reference>